<sequence length="224" mass="23861">MLAPVRLPAVAPPAPPPGRRRTLSLAVTALAALPRAPARAVRTGRLPAASVFIATSEDGFIAKTDGSLDWLTPSGKELQYEAGFERFLSSVDAVVMGRKTFESVRDMEGGPWPYGDRLVVVLSEKGVAVPERLKGKVKLAKGKPEDILADLAASGVKDVYVDGGQTIRRFLAARLLTRIIVSKMPVSLGDGVPLFTGEDASRLEEVASKKLSAGVNQVTYKVKP</sequence>
<evidence type="ECO:0000259" key="1">
    <source>
        <dbReference type="Pfam" id="PF01872"/>
    </source>
</evidence>
<dbReference type="GO" id="GO:0008703">
    <property type="term" value="F:5-amino-6-(5-phosphoribosylamino)uracil reductase activity"/>
    <property type="evidence" value="ECO:0007669"/>
    <property type="project" value="InterPro"/>
</dbReference>
<dbReference type="Pfam" id="PF01872">
    <property type="entry name" value="RibD_C"/>
    <property type="match status" value="1"/>
</dbReference>
<dbReference type="Gene3D" id="3.40.430.10">
    <property type="entry name" value="Dihydrofolate Reductase, subunit A"/>
    <property type="match status" value="1"/>
</dbReference>
<protein>
    <submittedName>
        <fullName evidence="2">YwjB protein</fullName>
    </submittedName>
</protein>
<dbReference type="PANTHER" id="PTHR38011">
    <property type="entry name" value="DIHYDROFOLATE REDUCTASE FAMILY PROTEIN (AFU_ORTHOLOGUE AFUA_8G06820)"/>
    <property type="match status" value="1"/>
</dbReference>
<evidence type="ECO:0000313" key="2">
    <source>
        <dbReference type="EMBL" id="CAE7275241.1"/>
    </source>
</evidence>
<reference evidence="2" key="1">
    <citation type="submission" date="2021-02" db="EMBL/GenBank/DDBJ databases">
        <authorList>
            <person name="Dougan E. K."/>
            <person name="Rhodes N."/>
            <person name="Thang M."/>
            <person name="Chan C."/>
        </authorList>
    </citation>
    <scope>NUCLEOTIDE SEQUENCE</scope>
</reference>
<gene>
    <name evidence="2" type="primary">ywjB</name>
    <name evidence="2" type="ORF">SNAT2548_LOCUS14602</name>
</gene>
<dbReference type="GO" id="GO:0009231">
    <property type="term" value="P:riboflavin biosynthetic process"/>
    <property type="evidence" value="ECO:0007669"/>
    <property type="project" value="InterPro"/>
</dbReference>
<dbReference type="EMBL" id="CAJNDS010001735">
    <property type="protein sequence ID" value="CAE7275241.1"/>
    <property type="molecule type" value="Genomic_DNA"/>
</dbReference>
<dbReference type="InterPro" id="IPR050765">
    <property type="entry name" value="Riboflavin_Biosynth_HTPR"/>
</dbReference>
<dbReference type="PANTHER" id="PTHR38011:SF11">
    <property type="entry name" value="2,5-DIAMINO-6-RIBOSYLAMINO-4(3H)-PYRIMIDINONE 5'-PHOSPHATE REDUCTASE"/>
    <property type="match status" value="1"/>
</dbReference>
<proteinExistence type="predicted"/>
<organism evidence="2 3">
    <name type="scientific">Symbiodinium natans</name>
    <dbReference type="NCBI Taxonomy" id="878477"/>
    <lineage>
        <taxon>Eukaryota</taxon>
        <taxon>Sar</taxon>
        <taxon>Alveolata</taxon>
        <taxon>Dinophyceae</taxon>
        <taxon>Suessiales</taxon>
        <taxon>Symbiodiniaceae</taxon>
        <taxon>Symbiodinium</taxon>
    </lineage>
</organism>
<comment type="caution">
    <text evidence="2">The sequence shown here is derived from an EMBL/GenBank/DDBJ whole genome shotgun (WGS) entry which is preliminary data.</text>
</comment>
<keyword evidence="3" id="KW-1185">Reference proteome</keyword>
<dbReference type="AlphaFoldDB" id="A0A812N7K5"/>
<evidence type="ECO:0000313" key="3">
    <source>
        <dbReference type="Proteomes" id="UP000604046"/>
    </source>
</evidence>
<dbReference type="InterPro" id="IPR002734">
    <property type="entry name" value="RibDG_C"/>
</dbReference>
<dbReference type="OrthoDB" id="3192019at2759"/>
<feature type="domain" description="Bacterial bifunctional deaminase-reductase C-terminal" evidence="1">
    <location>
        <begin position="51"/>
        <end position="215"/>
    </location>
</feature>
<dbReference type="InterPro" id="IPR024072">
    <property type="entry name" value="DHFR-like_dom_sf"/>
</dbReference>
<accession>A0A812N7K5</accession>
<dbReference type="SUPFAM" id="SSF53597">
    <property type="entry name" value="Dihydrofolate reductase-like"/>
    <property type="match status" value="1"/>
</dbReference>
<dbReference type="Proteomes" id="UP000604046">
    <property type="component" value="Unassembled WGS sequence"/>
</dbReference>
<name>A0A812N7K5_9DINO</name>